<evidence type="ECO:0000256" key="4">
    <source>
        <dbReference type="ARBA" id="ARBA00023136"/>
    </source>
</evidence>
<comment type="similarity">
    <text evidence="2">Belongs to the glycosyltransferase 47 family.</text>
</comment>
<dbReference type="Gene3D" id="3.90.550.10">
    <property type="entry name" value="Spore Coat Polysaccharide Biosynthesis Protein SpsA, Chain A"/>
    <property type="match status" value="1"/>
</dbReference>
<keyword evidence="6" id="KW-1133">Transmembrane helix</keyword>
<dbReference type="WBParaSite" id="PTRK_0000945200.1">
    <property type="protein sequence ID" value="PTRK_0000945200.1"/>
    <property type="gene ID" value="PTRK_0000945200"/>
</dbReference>
<protein>
    <submittedName>
        <fullName evidence="9">Glyco_transf_64 domain-containing protein</fullName>
    </submittedName>
</protein>
<evidence type="ECO:0000256" key="5">
    <source>
        <dbReference type="ARBA" id="ARBA00023157"/>
    </source>
</evidence>
<keyword evidence="4 6" id="KW-0472">Membrane</keyword>
<dbReference type="GO" id="GO:1901135">
    <property type="term" value="P:carbohydrate derivative metabolic process"/>
    <property type="evidence" value="ECO:0007669"/>
    <property type="project" value="UniProtKB-ARBA"/>
</dbReference>
<reference evidence="9" key="1">
    <citation type="submission" date="2017-02" db="UniProtKB">
        <authorList>
            <consortium name="WormBaseParasite"/>
        </authorList>
    </citation>
    <scope>IDENTIFICATION</scope>
</reference>
<sequence length="550" mass="65619">MNKLSIFVLFVFLTVFLIIEYIYIINEKISVSFDSEEDGLISYEYNHYICDDFHFTLELDKDIEDDDIIGFYTDIGRLQQKYYAISNNNCLNIIVTEIVQFPTDNYNFYITLKKTPLHKDIQEVCVINRNKYLVRALFMNVDLLKLDNKERRLIVEMLEEQKLIVRMGRLCKISSYNDKFQFILGLLLISNCLPIINKEWSKQLPLIDEYFKWDKVILILDEEDYNNEKYLKNLNILNTKIDYMKENGRRLVSWNFLNQSPIAFNILVFLEKYLTGNVIIRYVKTLPLYKEDEEMFIEERNKKEILSDKITIITLAYNRVRQLNYSVTYYGDVPFVDKLIIIWNNQNPMSIPKKERWNKGGVPVFFVQTNENILSNRYLPYDIVKTECLFYVDDDLKLTELLLRRSFKIWKMNHEVIVGYYGRLSQKNKTNTYVVSKEAFYDLVLTGAALISRHYIFAYTYKMPRIIKDYADKMANCEDIAFNFMVALFSNKPNIVFTKGKDLTFCKECIHYGLHNRIGHYQERINCVNMFSEFYGMNPMIRVNYFMDAY</sequence>
<dbReference type="InterPro" id="IPR004263">
    <property type="entry name" value="Exostosin"/>
</dbReference>
<feature type="transmembrane region" description="Helical" evidence="6">
    <location>
        <begin position="6"/>
        <end position="25"/>
    </location>
</feature>
<accession>A0A0N4ZLS8</accession>
<dbReference type="GO" id="GO:0016757">
    <property type="term" value="F:glycosyltransferase activity"/>
    <property type="evidence" value="ECO:0007669"/>
    <property type="project" value="InterPro"/>
</dbReference>
<proteinExistence type="inferred from homology"/>
<keyword evidence="3" id="KW-0808">Transferase</keyword>
<dbReference type="SUPFAM" id="SSF53448">
    <property type="entry name" value="Nucleotide-diphospho-sugar transferases"/>
    <property type="match status" value="1"/>
</dbReference>
<dbReference type="GO" id="GO:0005789">
    <property type="term" value="C:endoplasmic reticulum membrane"/>
    <property type="evidence" value="ECO:0007669"/>
    <property type="project" value="UniProtKB-SubCell"/>
</dbReference>
<dbReference type="STRING" id="131310.A0A0N4ZLS8"/>
<evidence type="ECO:0000256" key="2">
    <source>
        <dbReference type="ARBA" id="ARBA00010271"/>
    </source>
</evidence>
<dbReference type="PANTHER" id="PTHR48261:SF2">
    <property type="entry name" value="ACETYLGLUCOSAMINYLTRANSFERASE"/>
    <property type="match status" value="1"/>
</dbReference>
<name>A0A0N4ZLS8_PARTI</name>
<evidence type="ECO:0000313" key="8">
    <source>
        <dbReference type="Proteomes" id="UP000038045"/>
    </source>
</evidence>
<comment type="subcellular location">
    <subcellularLocation>
        <location evidence="1">Endoplasmic reticulum membrane</location>
        <topology evidence="1">Single-pass type II membrane protein</topology>
    </subcellularLocation>
</comment>
<evidence type="ECO:0000256" key="1">
    <source>
        <dbReference type="ARBA" id="ARBA00004648"/>
    </source>
</evidence>
<dbReference type="InterPro" id="IPR029044">
    <property type="entry name" value="Nucleotide-diphossugar_trans"/>
</dbReference>
<dbReference type="InterPro" id="IPR015338">
    <property type="entry name" value="GT64_dom"/>
</dbReference>
<evidence type="ECO:0000256" key="6">
    <source>
        <dbReference type="SAM" id="Phobius"/>
    </source>
</evidence>
<organism evidence="8 9">
    <name type="scientific">Parastrongyloides trichosuri</name>
    <name type="common">Possum-specific nematode worm</name>
    <dbReference type="NCBI Taxonomy" id="131310"/>
    <lineage>
        <taxon>Eukaryota</taxon>
        <taxon>Metazoa</taxon>
        <taxon>Ecdysozoa</taxon>
        <taxon>Nematoda</taxon>
        <taxon>Chromadorea</taxon>
        <taxon>Rhabditida</taxon>
        <taxon>Tylenchina</taxon>
        <taxon>Panagrolaimomorpha</taxon>
        <taxon>Strongyloidoidea</taxon>
        <taxon>Strongyloididae</taxon>
        <taxon>Parastrongyloides</taxon>
    </lineage>
</organism>
<evidence type="ECO:0000313" key="9">
    <source>
        <dbReference type="WBParaSite" id="PTRK_0000945200.1"/>
    </source>
</evidence>
<dbReference type="AlphaFoldDB" id="A0A0N4ZLS8"/>
<keyword evidence="6" id="KW-0812">Transmembrane</keyword>
<dbReference type="Proteomes" id="UP000038045">
    <property type="component" value="Unplaced"/>
</dbReference>
<keyword evidence="5" id="KW-1015">Disulfide bond</keyword>
<dbReference type="Pfam" id="PF09258">
    <property type="entry name" value="Glyco_transf_64"/>
    <property type="match status" value="1"/>
</dbReference>
<evidence type="ECO:0000259" key="7">
    <source>
        <dbReference type="Pfam" id="PF09258"/>
    </source>
</evidence>
<dbReference type="PANTHER" id="PTHR48261">
    <property type="entry name" value="ACETYLGLUCOSAMINYLTRANSFERASE"/>
    <property type="match status" value="1"/>
</dbReference>
<keyword evidence="8" id="KW-1185">Reference proteome</keyword>
<evidence type="ECO:0000256" key="3">
    <source>
        <dbReference type="ARBA" id="ARBA00022679"/>
    </source>
</evidence>
<feature type="domain" description="Glycosyl transferase 64" evidence="7">
    <location>
        <begin position="310"/>
        <end position="548"/>
    </location>
</feature>